<dbReference type="InterPro" id="IPR007219">
    <property type="entry name" value="XnlR_reg_dom"/>
</dbReference>
<dbReference type="Proteomes" id="UP001212841">
    <property type="component" value="Unassembled WGS sequence"/>
</dbReference>
<dbReference type="GO" id="GO:0003677">
    <property type="term" value="F:DNA binding"/>
    <property type="evidence" value="ECO:0007669"/>
    <property type="project" value="UniProtKB-KW"/>
</dbReference>
<dbReference type="GO" id="GO:0006351">
    <property type="term" value="P:DNA-templated transcription"/>
    <property type="evidence" value="ECO:0007669"/>
    <property type="project" value="InterPro"/>
</dbReference>
<dbReference type="AlphaFoldDB" id="A0AAD5RZP4"/>
<evidence type="ECO:0000259" key="6">
    <source>
        <dbReference type="SMART" id="SM00906"/>
    </source>
</evidence>
<keyword evidence="8" id="KW-1185">Reference proteome</keyword>
<gene>
    <name evidence="7" type="ORF">HK097_006134</name>
</gene>
<comment type="caution">
    <text evidence="7">The sequence shown here is derived from an EMBL/GenBank/DDBJ whole genome shotgun (WGS) entry which is preliminary data.</text>
</comment>
<evidence type="ECO:0000256" key="5">
    <source>
        <dbReference type="SAM" id="MobiDB-lite"/>
    </source>
</evidence>
<feature type="non-terminal residue" evidence="7">
    <location>
        <position position="400"/>
    </location>
</feature>
<evidence type="ECO:0000313" key="8">
    <source>
        <dbReference type="Proteomes" id="UP001212841"/>
    </source>
</evidence>
<dbReference type="PANTHER" id="PTHR46910">
    <property type="entry name" value="TRANSCRIPTION FACTOR PDR1"/>
    <property type="match status" value="1"/>
</dbReference>
<dbReference type="InterPro" id="IPR050987">
    <property type="entry name" value="AtrR-like"/>
</dbReference>
<dbReference type="EMBL" id="JADGJD010002878">
    <property type="protein sequence ID" value="KAJ3027551.1"/>
    <property type="molecule type" value="Genomic_DNA"/>
</dbReference>
<comment type="subcellular location">
    <subcellularLocation>
        <location evidence="1">Nucleus</location>
    </subcellularLocation>
</comment>
<dbReference type="GO" id="GO:0005634">
    <property type="term" value="C:nucleus"/>
    <property type="evidence" value="ECO:0007669"/>
    <property type="project" value="UniProtKB-SubCell"/>
</dbReference>
<keyword evidence="4" id="KW-0539">Nucleus</keyword>
<feature type="region of interest" description="Disordered" evidence="5">
    <location>
        <begin position="289"/>
        <end position="345"/>
    </location>
</feature>
<evidence type="ECO:0000313" key="7">
    <source>
        <dbReference type="EMBL" id="KAJ3027551.1"/>
    </source>
</evidence>
<dbReference type="GO" id="GO:0008270">
    <property type="term" value="F:zinc ion binding"/>
    <property type="evidence" value="ECO:0007669"/>
    <property type="project" value="InterPro"/>
</dbReference>
<evidence type="ECO:0000256" key="2">
    <source>
        <dbReference type="ARBA" id="ARBA00022723"/>
    </source>
</evidence>
<dbReference type="GO" id="GO:0003700">
    <property type="term" value="F:DNA-binding transcription factor activity"/>
    <property type="evidence" value="ECO:0007669"/>
    <property type="project" value="InterPro"/>
</dbReference>
<feature type="domain" description="Xylanolytic transcriptional activator regulatory" evidence="6">
    <location>
        <begin position="107"/>
        <end position="181"/>
    </location>
</feature>
<organism evidence="7 8">
    <name type="scientific">Rhizophlyctis rosea</name>
    <dbReference type="NCBI Taxonomy" id="64517"/>
    <lineage>
        <taxon>Eukaryota</taxon>
        <taxon>Fungi</taxon>
        <taxon>Fungi incertae sedis</taxon>
        <taxon>Chytridiomycota</taxon>
        <taxon>Chytridiomycota incertae sedis</taxon>
        <taxon>Chytridiomycetes</taxon>
        <taxon>Rhizophlyctidales</taxon>
        <taxon>Rhizophlyctidaceae</taxon>
        <taxon>Rhizophlyctis</taxon>
    </lineage>
</organism>
<accession>A0AAD5RZP4</accession>
<evidence type="ECO:0000256" key="4">
    <source>
        <dbReference type="ARBA" id="ARBA00023242"/>
    </source>
</evidence>
<dbReference type="Pfam" id="PF04082">
    <property type="entry name" value="Fungal_trans"/>
    <property type="match status" value="1"/>
</dbReference>
<evidence type="ECO:0000256" key="3">
    <source>
        <dbReference type="ARBA" id="ARBA00023125"/>
    </source>
</evidence>
<keyword evidence="3" id="KW-0238">DNA-binding</keyword>
<reference evidence="7" key="1">
    <citation type="submission" date="2020-05" db="EMBL/GenBank/DDBJ databases">
        <title>Phylogenomic resolution of chytrid fungi.</title>
        <authorList>
            <person name="Stajich J.E."/>
            <person name="Amses K."/>
            <person name="Simmons R."/>
            <person name="Seto K."/>
            <person name="Myers J."/>
            <person name="Bonds A."/>
            <person name="Quandt C.A."/>
            <person name="Barry K."/>
            <person name="Liu P."/>
            <person name="Grigoriev I."/>
            <person name="Longcore J.E."/>
            <person name="James T.Y."/>
        </authorList>
    </citation>
    <scope>NUCLEOTIDE SEQUENCE</scope>
    <source>
        <strain evidence="7">JEL0318</strain>
    </source>
</reference>
<dbReference type="SMART" id="SM00906">
    <property type="entry name" value="Fungal_trans"/>
    <property type="match status" value="1"/>
</dbReference>
<protein>
    <recommendedName>
        <fullName evidence="6">Xylanolytic transcriptional activator regulatory domain-containing protein</fullName>
    </recommendedName>
</protein>
<evidence type="ECO:0000256" key="1">
    <source>
        <dbReference type="ARBA" id="ARBA00004123"/>
    </source>
</evidence>
<sequence length="400" mass="45353">MHHLVDFYFDHVHPFFPMLNREYVMQHLGLYSPGAPVKPVVMLLTAVLASAGQYDSELEGWGVKSPADFQWDLVGRLVHFDDPHLFVIQALVLIAVCGLEVKAKRNLWSRVSVAIRMAQEIGLHRTLAHDRHKVDMETDTRRRTFFCCYILDRFSAISTGRPYIIRDEEWDTVWPTAVSPADGDIVANLIRQVRLCFIVGKINRYCTAVVRPDRTAFINDVQGHLSRWFADLPASLQVAPTQWGTHSALYVMYHTALILFHRVAYNTIEDATCVASATEITNILHSMAQEQRAQGHHQQQSSHSSSHLAHTSTSQQQQQQSSSHNKHTPSPKSTPNTKNKPKVVILPPNSYGIVTTIAVWVTRIQNGKREDAEMLRKCVVAFRSMRAVAPMLMRIEGFLK</sequence>
<proteinExistence type="predicted"/>
<name>A0AAD5RZP4_9FUNG</name>
<dbReference type="CDD" id="cd12148">
    <property type="entry name" value="fungal_TF_MHR"/>
    <property type="match status" value="1"/>
</dbReference>
<dbReference type="PANTHER" id="PTHR46910:SF3">
    <property type="entry name" value="HALOTOLERANCE PROTEIN 9-RELATED"/>
    <property type="match status" value="1"/>
</dbReference>
<keyword evidence="2" id="KW-0479">Metal-binding</keyword>
<feature type="compositionally biased region" description="Low complexity" evidence="5">
    <location>
        <begin position="296"/>
        <end position="323"/>
    </location>
</feature>